<dbReference type="PRINTS" id="PR00783">
    <property type="entry name" value="MINTRINSICP"/>
</dbReference>
<dbReference type="Gene3D" id="1.20.1080.10">
    <property type="entry name" value="Glycerol uptake facilitator protein"/>
    <property type="match status" value="1"/>
</dbReference>
<feature type="compositionally biased region" description="Polar residues" evidence="7">
    <location>
        <begin position="7"/>
        <end position="18"/>
    </location>
</feature>
<comment type="subcellular location">
    <subcellularLocation>
        <location evidence="1">Membrane</location>
        <topology evidence="1">Multi-pass membrane protein</topology>
    </subcellularLocation>
</comment>
<feature type="transmembrane region" description="Helical" evidence="8">
    <location>
        <begin position="96"/>
        <end position="113"/>
    </location>
</feature>
<dbReference type="Proteomes" id="UP000593562">
    <property type="component" value="Unassembled WGS sequence"/>
</dbReference>
<dbReference type="GO" id="GO:0016020">
    <property type="term" value="C:membrane"/>
    <property type="evidence" value="ECO:0007669"/>
    <property type="project" value="UniProtKB-SubCell"/>
</dbReference>
<feature type="region of interest" description="Disordered" evidence="7">
    <location>
        <begin position="1"/>
        <end position="42"/>
    </location>
</feature>
<evidence type="ECO:0000256" key="7">
    <source>
        <dbReference type="SAM" id="MobiDB-lite"/>
    </source>
</evidence>
<dbReference type="PROSITE" id="PS00221">
    <property type="entry name" value="MIP"/>
    <property type="match status" value="1"/>
</dbReference>
<feature type="transmembrane region" description="Helical" evidence="8">
    <location>
        <begin position="65"/>
        <end position="84"/>
    </location>
</feature>
<comment type="caution">
    <text evidence="9">The sequence shown here is derived from an EMBL/GenBank/DDBJ whole genome shotgun (WGS) entry which is preliminary data.</text>
</comment>
<dbReference type="AlphaFoldDB" id="A0A7J7E0W9"/>
<keyword evidence="4 8" id="KW-1133">Transmembrane helix</keyword>
<organism evidence="9 10">
    <name type="scientific">Tripterygium wilfordii</name>
    <name type="common">Thunder God vine</name>
    <dbReference type="NCBI Taxonomy" id="458696"/>
    <lineage>
        <taxon>Eukaryota</taxon>
        <taxon>Viridiplantae</taxon>
        <taxon>Streptophyta</taxon>
        <taxon>Embryophyta</taxon>
        <taxon>Tracheophyta</taxon>
        <taxon>Spermatophyta</taxon>
        <taxon>Magnoliopsida</taxon>
        <taxon>eudicotyledons</taxon>
        <taxon>Gunneridae</taxon>
        <taxon>Pentapetalae</taxon>
        <taxon>rosids</taxon>
        <taxon>fabids</taxon>
        <taxon>Celastrales</taxon>
        <taxon>Celastraceae</taxon>
        <taxon>Tripterygium</taxon>
    </lineage>
</organism>
<name>A0A7J7E0W9_TRIWF</name>
<dbReference type="InterPro" id="IPR022357">
    <property type="entry name" value="MIP_CS"/>
</dbReference>
<dbReference type="InterPro" id="IPR034294">
    <property type="entry name" value="Aquaporin_transptr"/>
</dbReference>
<evidence type="ECO:0000256" key="5">
    <source>
        <dbReference type="ARBA" id="ARBA00023136"/>
    </source>
</evidence>
<protein>
    <submittedName>
        <fullName evidence="9">Putative aquaporin NIP7-1</fullName>
    </submittedName>
</protein>
<feature type="transmembrane region" description="Helical" evidence="8">
    <location>
        <begin position="250"/>
        <end position="271"/>
    </location>
</feature>
<dbReference type="InterPro" id="IPR023271">
    <property type="entry name" value="Aquaporin-like"/>
</dbReference>
<dbReference type="PANTHER" id="PTHR45724">
    <property type="entry name" value="AQUAPORIN NIP2-1"/>
    <property type="match status" value="1"/>
</dbReference>
<evidence type="ECO:0000256" key="4">
    <source>
        <dbReference type="ARBA" id="ARBA00022989"/>
    </source>
</evidence>
<evidence type="ECO:0000256" key="2">
    <source>
        <dbReference type="ARBA" id="ARBA00022448"/>
    </source>
</evidence>
<dbReference type="FunCoup" id="A0A7J7E0W9">
    <property type="interactions" value="33"/>
</dbReference>
<reference evidence="9 10" key="1">
    <citation type="journal article" date="2020" name="Nat. Commun.">
        <title>Genome of Tripterygium wilfordii and identification of cytochrome P450 involved in triptolide biosynthesis.</title>
        <authorList>
            <person name="Tu L."/>
            <person name="Su P."/>
            <person name="Zhang Z."/>
            <person name="Gao L."/>
            <person name="Wang J."/>
            <person name="Hu T."/>
            <person name="Zhou J."/>
            <person name="Zhang Y."/>
            <person name="Zhao Y."/>
            <person name="Liu Y."/>
            <person name="Song Y."/>
            <person name="Tong Y."/>
            <person name="Lu Y."/>
            <person name="Yang J."/>
            <person name="Xu C."/>
            <person name="Jia M."/>
            <person name="Peters R.J."/>
            <person name="Huang L."/>
            <person name="Gao W."/>
        </authorList>
    </citation>
    <scope>NUCLEOTIDE SEQUENCE [LARGE SCALE GENOMIC DNA]</scope>
    <source>
        <strain evidence="10">cv. XIE 37</strain>
        <tissue evidence="9">Leaf</tissue>
    </source>
</reference>
<dbReference type="InParanoid" id="A0A7J7E0W9"/>
<feature type="transmembrane region" description="Helical" evidence="8">
    <location>
        <begin position="178"/>
        <end position="196"/>
    </location>
</feature>
<comment type="similarity">
    <text evidence="6">Belongs to the MIP/aquaporin (TC 1.A.8) family.</text>
</comment>
<feature type="transmembrane region" description="Helical" evidence="8">
    <location>
        <begin position="208"/>
        <end position="230"/>
    </location>
</feature>
<dbReference type="PANTHER" id="PTHR45724:SF26">
    <property type="entry name" value="AQUAPORIN NIP7-1-RELATED"/>
    <property type="match status" value="1"/>
</dbReference>
<dbReference type="GO" id="GO:0015267">
    <property type="term" value="F:channel activity"/>
    <property type="evidence" value="ECO:0007669"/>
    <property type="project" value="InterPro"/>
</dbReference>
<dbReference type="Pfam" id="PF00230">
    <property type="entry name" value="MIP"/>
    <property type="match status" value="1"/>
</dbReference>
<dbReference type="EMBL" id="JAAARO010000001">
    <property type="protein sequence ID" value="KAF5752290.1"/>
    <property type="molecule type" value="Genomic_DNA"/>
</dbReference>
<gene>
    <name evidence="9" type="ORF">HS088_TW01G00198</name>
</gene>
<dbReference type="InterPro" id="IPR000425">
    <property type="entry name" value="MIP"/>
</dbReference>
<accession>A0A7J7E0W9</accession>
<evidence type="ECO:0000256" key="3">
    <source>
        <dbReference type="ARBA" id="ARBA00022692"/>
    </source>
</evidence>
<evidence type="ECO:0000256" key="6">
    <source>
        <dbReference type="RuleBase" id="RU000477"/>
    </source>
</evidence>
<keyword evidence="2 6" id="KW-0813">Transport</keyword>
<sequence>MKEFLEQQPQSSEITNIATSSGTSGDDQDSRSNTTSPRTNRETFLDNPGFCCFQHGKDLNPARMVMAELVGTFILMICICGILASTQLTRGEVGLLEYAATAGLTVVVVVFCIGQISGAHINPAVTLALAIFCNFPWSMVIPYIVAQIIGSVLATFIGKSVYGISTELMATRPLHGCGSAFWVELISTFIVMFLAASVTYEIKSVGHLSGIVVGMAIGLAILITGPVSGGSMNPARSLGPAIVSLNFNDIWIYIVGPTLGAVAGALLYRLLRLQRQPCSTRQSPNTSLLPPSTTCRR</sequence>
<feature type="transmembrane region" description="Helical" evidence="8">
    <location>
        <begin position="125"/>
        <end position="158"/>
    </location>
</feature>
<evidence type="ECO:0000256" key="1">
    <source>
        <dbReference type="ARBA" id="ARBA00004141"/>
    </source>
</evidence>
<evidence type="ECO:0000313" key="10">
    <source>
        <dbReference type="Proteomes" id="UP000593562"/>
    </source>
</evidence>
<keyword evidence="3 6" id="KW-0812">Transmembrane</keyword>
<proteinExistence type="inferred from homology"/>
<keyword evidence="5 8" id="KW-0472">Membrane</keyword>
<evidence type="ECO:0000256" key="8">
    <source>
        <dbReference type="SAM" id="Phobius"/>
    </source>
</evidence>
<keyword evidence="10" id="KW-1185">Reference proteome</keyword>
<evidence type="ECO:0000313" key="9">
    <source>
        <dbReference type="EMBL" id="KAF5752290.1"/>
    </source>
</evidence>
<dbReference type="SUPFAM" id="SSF81338">
    <property type="entry name" value="Aquaporin-like"/>
    <property type="match status" value="1"/>
</dbReference>